<proteinExistence type="predicted"/>
<dbReference type="Proteomes" id="UP001057402">
    <property type="component" value="Chromosome 7"/>
</dbReference>
<evidence type="ECO:0000313" key="1">
    <source>
        <dbReference type="EMBL" id="KAI4338414.1"/>
    </source>
</evidence>
<protein>
    <submittedName>
        <fullName evidence="1">Uncharacterized protein</fullName>
    </submittedName>
</protein>
<comment type="caution">
    <text evidence="1">The sequence shown here is derived from an EMBL/GenBank/DDBJ whole genome shotgun (WGS) entry which is preliminary data.</text>
</comment>
<evidence type="ECO:0000313" key="2">
    <source>
        <dbReference type="Proteomes" id="UP001057402"/>
    </source>
</evidence>
<sequence length="83" mass="10024">MAFWVTGTISCGNLKSIMTCVFIRWIWAMWYWLWILGESLFHVAKVCHEERIVFPLSPAKDFWLNRKIEDWLIEFQKLPYVSP</sequence>
<accession>A0ACB9NPL4</accession>
<dbReference type="EMBL" id="CM042886">
    <property type="protein sequence ID" value="KAI4338414.1"/>
    <property type="molecule type" value="Genomic_DNA"/>
</dbReference>
<keyword evidence="2" id="KW-1185">Reference proteome</keyword>
<gene>
    <name evidence="1" type="ORF">MLD38_023478</name>
</gene>
<name>A0ACB9NPL4_9MYRT</name>
<organism evidence="1 2">
    <name type="scientific">Melastoma candidum</name>
    <dbReference type="NCBI Taxonomy" id="119954"/>
    <lineage>
        <taxon>Eukaryota</taxon>
        <taxon>Viridiplantae</taxon>
        <taxon>Streptophyta</taxon>
        <taxon>Embryophyta</taxon>
        <taxon>Tracheophyta</taxon>
        <taxon>Spermatophyta</taxon>
        <taxon>Magnoliopsida</taxon>
        <taxon>eudicotyledons</taxon>
        <taxon>Gunneridae</taxon>
        <taxon>Pentapetalae</taxon>
        <taxon>rosids</taxon>
        <taxon>malvids</taxon>
        <taxon>Myrtales</taxon>
        <taxon>Melastomataceae</taxon>
        <taxon>Melastomatoideae</taxon>
        <taxon>Melastomateae</taxon>
        <taxon>Melastoma</taxon>
    </lineage>
</organism>
<reference evidence="2" key="1">
    <citation type="journal article" date="2023" name="Front. Plant Sci.">
        <title>Chromosomal-level genome assembly of Melastoma candidum provides insights into trichome evolution.</title>
        <authorList>
            <person name="Zhong Y."/>
            <person name="Wu W."/>
            <person name="Sun C."/>
            <person name="Zou P."/>
            <person name="Liu Y."/>
            <person name="Dai S."/>
            <person name="Zhou R."/>
        </authorList>
    </citation>
    <scope>NUCLEOTIDE SEQUENCE [LARGE SCALE GENOMIC DNA]</scope>
</reference>